<dbReference type="VEuPathDB" id="CryptoDB:Cvel_25354"/>
<feature type="active site" description="Charge relay system" evidence="6">
    <location>
        <position position="148"/>
    </location>
</feature>
<dbReference type="PANTHER" id="PTHR10061">
    <property type="entry name" value="S-FORMYLGLUTATHIONE HYDROLASE"/>
    <property type="match status" value="1"/>
</dbReference>
<evidence type="ECO:0000256" key="6">
    <source>
        <dbReference type="PIRSR" id="PIRSR614186-1"/>
    </source>
</evidence>
<feature type="active site" description="Charge relay system" evidence="6">
    <location>
        <position position="258"/>
    </location>
</feature>
<gene>
    <name evidence="8" type="ORF">Cvel_25354</name>
</gene>
<dbReference type="PANTHER" id="PTHR10061:SF0">
    <property type="entry name" value="S-FORMYLGLUTATHIONE HYDROLASE"/>
    <property type="match status" value="1"/>
</dbReference>
<organism evidence="8">
    <name type="scientific">Chromera velia CCMP2878</name>
    <dbReference type="NCBI Taxonomy" id="1169474"/>
    <lineage>
        <taxon>Eukaryota</taxon>
        <taxon>Sar</taxon>
        <taxon>Alveolata</taxon>
        <taxon>Colpodellida</taxon>
        <taxon>Chromeraceae</taxon>
        <taxon>Chromera</taxon>
    </lineage>
</organism>
<accession>A0A0G4H970</accession>
<evidence type="ECO:0000313" key="8">
    <source>
        <dbReference type="EMBL" id="CEM40512.1"/>
    </source>
</evidence>
<dbReference type="GO" id="GO:0005829">
    <property type="term" value="C:cytosol"/>
    <property type="evidence" value="ECO:0007669"/>
    <property type="project" value="TreeGrafter"/>
</dbReference>
<dbReference type="EMBL" id="CDMZ01002051">
    <property type="protein sequence ID" value="CEM40512.1"/>
    <property type="molecule type" value="Genomic_DNA"/>
</dbReference>
<comment type="function">
    <text evidence="7">Serine hydrolase involved in the detoxification of formaldehyde.</text>
</comment>
<dbReference type="GO" id="GO:0018738">
    <property type="term" value="F:S-formylglutathione hydrolase activity"/>
    <property type="evidence" value="ECO:0007669"/>
    <property type="project" value="UniProtKB-EC"/>
</dbReference>
<comment type="similarity">
    <text evidence="1 7">Belongs to the esterase D family.</text>
</comment>
<evidence type="ECO:0000256" key="1">
    <source>
        <dbReference type="ARBA" id="ARBA00005622"/>
    </source>
</evidence>
<dbReference type="EC" id="3.1.2.12" evidence="2 7"/>
<dbReference type="SUPFAM" id="SSF53474">
    <property type="entry name" value="alpha/beta-Hydrolases"/>
    <property type="match status" value="1"/>
</dbReference>
<dbReference type="Gene3D" id="3.40.50.1820">
    <property type="entry name" value="alpha/beta hydrolase"/>
    <property type="match status" value="1"/>
</dbReference>
<comment type="subcellular location">
    <subcellularLocation>
        <location evidence="7">Cytoplasm</location>
    </subcellularLocation>
</comment>
<keyword evidence="5 7" id="KW-0378">Hydrolase</keyword>
<evidence type="ECO:0000256" key="2">
    <source>
        <dbReference type="ARBA" id="ARBA00012479"/>
    </source>
</evidence>
<evidence type="ECO:0000256" key="4">
    <source>
        <dbReference type="ARBA" id="ARBA00022487"/>
    </source>
</evidence>
<dbReference type="NCBIfam" id="TIGR02821">
    <property type="entry name" value="fghA_ester_D"/>
    <property type="match status" value="1"/>
</dbReference>
<feature type="active site" description="Charge relay system" evidence="6">
    <location>
        <position position="225"/>
    </location>
</feature>
<dbReference type="FunFam" id="3.40.50.1820:FF:000002">
    <property type="entry name" value="S-formylglutathione hydrolase"/>
    <property type="match status" value="1"/>
</dbReference>
<keyword evidence="7" id="KW-0963">Cytoplasm</keyword>
<protein>
    <recommendedName>
        <fullName evidence="3 7">S-formylglutathione hydrolase</fullName>
        <ecNumber evidence="2 7">3.1.2.12</ecNumber>
    </recommendedName>
</protein>
<dbReference type="InterPro" id="IPR014186">
    <property type="entry name" value="S-formylglutathione_hydrol"/>
</dbReference>
<keyword evidence="4 7" id="KW-0719">Serine esterase</keyword>
<evidence type="ECO:0000256" key="7">
    <source>
        <dbReference type="RuleBase" id="RU363068"/>
    </source>
</evidence>
<dbReference type="GO" id="GO:0046294">
    <property type="term" value="P:formaldehyde catabolic process"/>
    <property type="evidence" value="ECO:0007669"/>
    <property type="project" value="InterPro"/>
</dbReference>
<dbReference type="GO" id="GO:0052689">
    <property type="term" value="F:carboxylic ester hydrolase activity"/>
    <property type="evidence" value="ECO:0007669"/>
    <property type="project" value="UniProtKB-KW"/>
</dbReference>
<sequence>METKAKVKCFGGWLHRCKHKSAVLGDLMADFSVYLPEIAEQKKVPQIYWLSGLTCSDENFVSKAGAFRKANELGVALIIPDTSPRGAGIPGEDDSYDFGSAAGFYLNATKEPWSKNYKMYDYLVSELPGVVNSNFAVDPEKVSIMGHSMGGHGALTIALKNPAKYKSCSAFAPIVNPIEVPWGKKAFSGYLGDDQEQWKMYDACELMKTYKGPDLHILIDQGTADSFLADQLKPENLDKVCKARAMPISIRLQEGYDHSYYFISSFIDEHIAHHARFLQ</sequence>
<dbReference type="InterPro" id="IPR029058">
    <property type="entry name" value="AB_hydrolase_fold"/>
</dbReference>
<comment type="catalytic activity">
    <reaction evidence="7">
        <text>S-formylglutathione + H2O = formate + glutathione + H(+)</text>
        <dbReference type="Rhea" id="RHEA:14961"/>
        <dbReference type="ChEBI" id="CHEBI:15377"/>
        <dbReference type="ChEBI" id="CHEBI:15378"/>
        <dbReference type="ChEBI" id="CHEBI:15740"/>
        <dbReference type="ChEBI" id="CHEBI:57688"/>
        <dbReference type="ChEBI" id="CHEBI:57925"/>
        <dbReference type="EC" id="3.1.2.12"/>
    </reaction>
</comment>
<reference evidence="8" key="1">
    <citation type="submission" date="2014-11" db="EMBL/GenBank/DDBJ databases">
        <authorList>
            <person name="Otto D Thomas"/>
            <person name="Naeem Raeece"/>
        </authorList>
    </citation>
    <scope>NUCLEOTIDE SEQUENCE</scope>
</reference>
<name>A0A0G4H970_9ALVE</name>
<dbReference type="AlphaFoldDB" id="A0A0G4H970"/>
<dbReference type="Pfam" id="PF00756">
    <property type="entry name" value="Esterase"/>
    <property type="match status" value="1"/>
</dbReference>
<evidence type="ECO:0000256" key="3">
    <source>
        <dbReference type="ARBA" id="ARBA00016774"/>
    </source>
</evidence>
<evidence type="ECO:0000256" key="5">
    <source>
        <dbReference type="ARBA" id="ARBA00022801"/>
    </source>
</evidence>
<proteinExistence type="inferred from homology"/>
<dbReference type="InterPro" id="IPR000801">
    <property type="entry name" value="Esterase-like"/>
</dbReference>